<name>A0A0J9BY63_9FIRM</name>
<comment type="caution">
    <text evidence="1">The sequence shown here is derived from an EMBL/GenBank/DDBJ whole genome shotgun (WGS) entry which is preliminary data.</text>
</comment>
<accession>A0A0J9BY63</accession>
<dbReference type="PATRIC" id="fig|742734.4.peg.4024"/>
<evidence type="ECO:0000313" key="1">
    <source>
        <dbReference type="EMBL" id="KMW17101.1"/>
    </source>
</evidence>
<reference evidence="1 2" key="1">
    <citation type="submission" date="2011-04" db="EMBL/GenBank/DDBJ databases">
        <title>The Genome Sequence of Clostridium citroniae WAL-19142.</title>
        <authorList>
            <consortium name="The Broad Institute Genome Sequencing Platform"/>
            <person name="Earl A."/>
            <person name="Ward D."/>
            <person name="Feldgarden M."/>
            <person name="Gevers D."/>
            <person name="Warren Y.A."/>
            <person name="Tyrrell K.L."/>
            <person name="Citron D.M."/>
            <person name="Goldstein E.J."/>
            <person name="Daigneault M."/>
            <person name="Allen-Vercoe E."/>
            <person name="Young S.K."/>
            <person name="Zeng Q."/>
            <person name="Gargeya S."/>
            <person name="Fitzgerald M."/>
            <person name="Haas B."/>
            <person name="Abouelleil A."/>
            <person name="Alvarado L."/>
            <person name="Arachchi H.M."/>
            <person name="Berlin A."/>
            <person name="Brown A."/>
            <person name="Chapman S.B."/>
            <person name="Chen Z."/>
            <person name="Dunbar C."/>
            <person name="Freedman E."/>
            <person name="Gearin G."/>
            <person name="Gellesch M."/>
            <person name="Goldberg J."/>
            <person name="Griggs A."/>
            <person name="Gujja S."/>
            <person name="Heilman E.R."/>
            <person name="Heiman D."/>
            <person name="Howarth C."/>
            <person name="Larson L."/>
            <person name="Lui A."/>
            <person name="MacDonald P.J."/>
            <person name="Mehta T."/>
            <person name="Montmayeur A."/>
            <person name="Murphy C."/>
            <person name="Neiman D."/>
            <person name="Pearson M."/>
            <person name="Priest M."/>
            <person name="Roberts A."/>
            <person name="Saif S."/>
            <person name="Shea T."/>
            <person name="Shenoy N."/>
            <person name="Sisk P."/>
            <person name="Stolte C."/>
            <person name="Sykes S."/>
            <person name="White J."/>
            <person name="Yandava C."/>
            <person name="Wortman J."/>
            <person name="Nusbaum C."/>
            <person name="Birren B."/>
        </authorList>
    </citation>
    <scope>NUCLEOTIDE SEQUENCE [LARGE SCALE GENOMIC DNA]</scope>
    <source>
        <strain evidence="1 2">WAL-19142</strain>
    </source>
</reference>
<evidence type="ECO:0000313" key="2">
    <source>
        <dbReference type="Proteomes" id="UP000037392"/>
    </source>
</evidence>
<organism evidence="1 2">
    <name type="scientific">[Clostridium] citroniae WAL-19142</name>
    <dbReference type="NCBI Taxonomy" id="742734"/>
    <lineage>
        <taxon>Bacteria</taxon>
        <taxon>Bacillati</taxon>
        <taxon>Bacillota</taxon>
        <taxon>Clostridia</taxon>
        <taxon>Lachnospirales</taxon>
        <taxon>Lachnospiraceae</taxon>
        <taxon>Enterocloster</taxon>
    </lineage>
</organism>
<gene>
    <name evidence="1" type="ORF">HMPREF9470_03754</name>
</gene>
<sequence length="33" mass="3707">MSISFCVGTGTWELGRILGVRGILLLYFGDIYR</sequence>
<dbReference type="Proteomes" id="UP000037392">
    <property type="component" value="Unassembled WGS sequence"/>
</dbReference>
<dbReference type="AlphaFoldDB" id="A0A0J9BY63"/>
<protein>
    <submittedName>
        <fullName evidence="1">Uncharacterized protein</fullName>
    </submittedName>
</protein>
<dbReference type="EMBL" id="ADLK01000028">
    <property type="protein sequence ID" value="KMW17101.1"/>
    <property type="molecule type" value="Genomic_DNA"/>
</dbReference>
<proteinExistence type="predicted"/>